<evidence type="ECO:0000313" key="3">
    <source>
        <dbReference type="EMBL" id="KAG8510909.1"/>
    </source>
</evidence>
<dbReference type="InterPro" id="IPR044713">
    <property type="entry name" value="DNJA1/2-like"/>
</dbReference>
<comment type="caution">
    <text evidence="3">The sequence shown here is derived from an EMBL/GenBank/DDBJ whole genome shotgun (WGS) entry which is preliminary data.</text>
</comment>
<keyword evidence="4" id="KW-1185">Reference proteome</keyword>
<feature type="non-terminal residue" evidence="3">
    <location>
        <position position="229"/>
    </location>
</feature>
<dbReference type="EMBL" id="JAGFMF010011861">
    <property type="protein sequence ID" value="KAG8510909.1"/>
    <property type="molecule type" value="Genomic_DNA"/>
</dbReference>
<proteinExistence type="predicted"/>
<dbReference type="SUPFAM" id="SSF49493">
    <property type="entry name" value="HSP40/DnaJ peptide-binding domain"/>
    <property type="match status" value="1"/>
</dbReference>
<keyword evidence="1" id="KW-0143">Chaperone</keyword>
<dbReference type="Gene3D" id="2.60.260.20">
    <property type="entry name" value="Urease metallochaperone UreE, N-terminal domain"/>
    <property type="match status" value="1"/>
</dbReference>
<dbReference type="InterPro" id="IPR008971">
    <property type="entry name" value="HSP40/DnaJ_pept-bd"/>
</dbReference>
<organism evidence="3 4">
    <name type="scientific">Galemys pyrenaicus</name>
    <name type="common">Iberian desman</name>
    <name type="synonym">Pyrenean desman</name>
    <dbReference type="NCBI Taxonomy" id="202257"/>
    <lineage>
        <taxon>Eukaryota</taxon>
        <taxon>Metazoa</taxon>
        <taxon>Chordata</taxon>
        <taxon>Craniata</taxon>
        <taxon>Vertebrata</taxon>
        <taxon>Euteleostomi</taxon>
        <taxon>Mammalia</taxon>
        <taxon>Eutheria</taxon>
        <taxon>Laurasiatheria</taxon>
        <taxon>Eulipotyphla</taxon>
        <taxon>Talpidae</taxon>
        <taxon>Galemys</taxon>
    </lineage>
</organism>
<dbReference type="Proteomes" id="UP000700334">
    <property type="component" value="Unassembled WGS sequence"/>
</dbReference>
<dbReference type="GO" id="GO:0051082">
    <property type="term" value="F:unfolded protein binding"/>
    <property type="evidence" value="ECO:0007669"/>
    <property type="project" value="InterPro"/>
</dbReference>
<evidence type="ECO:0000259" key="2">
    <source>
        <dbReference type="Pfam" id="PF01556"/>
    </source>
</evidence>
<name>A0A8J6DJQ7_GALPY</name>
<dbReference type="OrthoDB" id="550424at2759"/>
<dbReference type="PANTHER" id="PTHR43888">
    <property type="entry name" value="DNAJ-LIKE-2, ISOFORM A-RELATED"/>
    <property type="match status" value="1"/>
</dbReference>
<sequence>MAPHGHLWYVFGGRRMMQRERRGKNVVHRLSVNLEDYYNDASIKLVLQKNVICINVKAEVNDSAISVSHCAWNDKAVGNRSVLRISIKITMEEDSLRVKNILEVNIYTSMKDSQKITFCGEGDQESRLEPGDTLIVLDQKDHAAFIRRKEDLSYVWTYNWLKHCVTSESQYLLLTTEPQHDCHLIIELKVNFSENGFFSSEKLLPESEEVENTDEMNQVELMNFHSNQE</sequence>
<protein>
    <submittedName>
        <fullName evidence="3">DnaJ subfamily A member 1</fullName>
    </submittedName>
</protein>
<accession>A0A8J6DJQ7</accession>
<dbReference type="Pfam" id="PF01556">
    <property type="entry name" value="DnaJ_C"/>
    <property type="match status" value="1"/>
</dbReference>
<feature type="domain" description="Chaperone DnaJ C-terminal" evidence="2">
    <location>
        <begin position="27"/>
        <end position="154"/>
    </location>
</feature>
<evidence type="ECO:0000256" key="1">
    <source>
        <dbReference type="ARBA" id="ARBA00023186"/>
    </source>
</evidence>
<dbReference type="AlphaFoldDB" id="A0A8J6DJQ7"/>
<reference evidence="3" key="1">
    <citation type="journal article" date="2021" name="Evol. Appl.">
        <title>The genome of the Pyrenean desman and the effects of bottlenecks and inbreeding on the genomic landscape of an endangered species.</title>
        <authorList>
            <person name="Escoda L."/>
            <person name="Castresana J."/>
        </authorList>
    </citation>
    <scope>NUCLEOTIDE SEQUENCE</scope>
    <source>
        <strain evidence="3">IBE-C5619</strain>
    </source>
</reference>
<dbReference type="InterPro" id="IPR002939">
    <property type="entry name" value="DnaJ_C"/>
</dbReference>
<dbReference type="GO" id="GO:0030544">
    <property type="term" value="F:Hsp70 protein binding"/>
    <property type="evidence" value="ECO:0007669"/>
    <property type="project" value="InterPro"/>
</dbReference>
<dbReference type="GO" id="GO:0006457">
    <property type="term" value="P:protein folding"/>
    <property type="evidence" value="ECO:0007669"/>
    <property type="project" value="InterPro"/>
</dbReference>
<gene>
    <name evidence="3" type="ORF">J0S82_010594</name>
</gene>
<evidence type="ECO:0000313" key="4">
    <source>
        <dbReference type="Proteomes" id="UP000700334"/>
    </source>
</evidence>